<accession>A0ABW0AZ84</accession>
<dbReference type="EMBL" id="JBHSKI010000002">
    <property type="protein sequence ID" value="MFC5170259.1"/>
    <property type="molecule type" value="Genomic_DNA"/>
</dbReference>
<keyword evidence="1" id="KW-0732">Signal</keyword>
<protein>
    <recommendedName>
        <fullName evidence="4">Lipoprotein</fullName>
    </recommendedName>
</protein>
<evidence type="ECO:0008006" key="4">
    <source>
        <dbReference type="Google" id="ProtNLM"/>
    </source>
</evidence>
<feature type="signal peptide" evidence="1">
    <location>
        <begin position="1"/>
        <end position="25"/>
    </location>
</feature>
<gene>
    <name evidence="2" type="ORF">ACFPRK_06555</name>
</gene>
<dbReference type="RefSeq" id="WP_079122447.1">
    <property type="nucleotide sequence ID" value="NZ_JBHSKI010000002.1"/>
</dbReference>
<evidence type="ECO:0000256" key="1">
    <source>
        <dbReference type="SAM" id="SignalP"/>
    </source>
</evidence>
<reference evidence="3" key="1">
    <citation type="journal article" date="2019" name="Int. J. Syst. Evol. Microbiol.">
        <title>The Global Catalogue of Microorganisms (GCM) 10K type strain sequencing project: providing services to taxonomists for standard genome sequencing and annotation.</title>
        <authorList>
            <consortium name="The Broad Institute Genomics Platform"/>
            <consortium name="The Broad Institute Genome Sequencing Center for Infectious Disease"/>
            <person name="Wu L."/>
            <person name="Ma J."/>
        </authorList>
    </citation>
    <scope>NUCLEOTIDE SEQUENCE [LARGE SCALE GENOMIC DNA]</scope>
    <source>
        <strain evidence="3">CGMCC 4.1721</strain>
    </source>
</reference>
<feature type="chain" id="PRO_5045377868" description="Lipoprotein" evidence="1">
    <location>
        <begin position="26"/>
        <end position="177"/>
    </location>
</feature>
<keyword evidence="3" id="KW-1185">Reference proteome</keyword>
<organism evidence="2 3">
    <name type="scientific">Streptomyces mutomycini</name>
    <dbReference type="NCBI Taxonomy" id="284036"/>
    <lineage>
        <taxon>Bacteria</taxon>
        <taxon>Bacillati</taxon>
        <taxon>Actinomycetota</taxon>
        <taxon>Actinomycetes</taxon>
        <taxon>Kitasatosporales</taxon>
        <taxon>Streptomycetaceae</taxon>
        <taxon>Streptomyces</taxon>
    </lineage>
</organism>
<evidence type="ECO:0000313" key="2">
    <source>
        <dbReference type="EMBL" id="MFC5170259.1"/>
    </source>
</evidence>
<proteinExistence type="predicted"/>
<sequence>MLIRTGLRAAIPAVVLGAFLVGCSAATTTDGPGGDVPQVDPSAAVAAAEAADKASLMPTPPPTPTLVIQEDPDAPELVRDAFAGLQATLNDNCTPGDGNCAYFLGRVNDELNRLDEAMKADKKGPAHFKGPIAWIGTLRTTLDGDVSTPNLEKHRTELIGTRDRINTWMQDHPEDYR</sequence>
<dbReference type="PROSITE" id="PS51257">
    <property type="entry name" value="PROKAR_LIPOPROTEIN"/>
    <property type="match status" value="1"/>
</dbReference>
<comment type="caution">
    <text evidence="2">The sequence shown here is derived from an EMBL/GenBank/DDBJ whole genome shotgun (WGS) entry which is preliminary data.</text>
</comment>
<dbReference type="Proteomes" id="UP001596208">
    <property type="component" value="Unassembled WGS sequence"/>
</dbReference>
<evidence type="ECO:0000313" key="3">
    <source>
        <dbReference type="Proteomes" id="UP001596208"/>
    </source>
</evidence>
<name>A0ABW0AZ84_9ACTN</name>